<feature type="compositionally biased region" description="Polar residues" evidence="1">
    <location>
        <begin position="117"/>
        <end position="127"/>
    </location>
</feature>
<sequence length="575" mass="63124">MAIEIGPQKLCEGAPKANQKRTLDIQPDISSLPAAGILRCETTSSSTKETGVGNEIDSVEGHSTPSILPLDETPSEPAQRTSCREASDESRAEKFNLPGSVDDRNALEPSAHDALPCSNTPFSQADTPQPGLKDISDNDDDNTSSSYEPEDSRVAAGESDSQLPQSCSLKSEADSSQATKGYNQKPNPTVTEVDRTPDKFGTIEQPEASSCSSQAPDERAEAAQRTGTATSNKGACDAKRSQTTDAERKRDDSPPYDRRSPQSKVESPSRSLEPTVAGIPGGIAYQSDPKNYDGDLLFRLMVVRCVEHFGTTPGKQARWTQYLNRTRSVRVDAAATAKEMCELAENNEDFCRHMQGDLALLYKYEGGSTWSSVKKSEPPTPAQAAPGSKKPQPSCLTCLHKGRPCEGAGVTDGKCQACYKTRQGKARGSEDECYWEQEELGIRSYGNAQDYYGAAIQAALKPPRAHKRKRDESDSETIPSKRVRMDDASKYKALYIPVFDPSKTPGIRITIRRYAYYEHGTEVKIGKRDLRVDIGKYNNLRHALIFAVRSTIEKQAILKKNFGTQPRYVFKIQKT</sequence>
<evidence type="ECO:0000256" key="1">
    <source>
        <dbReference type="SAM" id="MobiDB-lite"/>
    </source>
</evidence>
<protein>
    <submittedName>
        <fullName evidence="2">Uncharacterized protein</fullName>
    </submittedName>
</protein>
<feature type="region of interest" description="Disordered" evidence="1">
    <location>
        <begin position="42"/>
        <end position="286"/>
    </location>
</feature>
<gene>
    <name evidence="2" type="ORF">PMZ80_006261</name>
</gene>
<comment type="caution">
    <text evidence="2">The sequence shown here is derived from an EMBL/GenBank/DDBJ whole genome shotgun (WGS) entry which is preliminary data.</text>
</comment>
<feature type="compositionally biased region" description="Basic and acidic residues" evidence="1">
    <location>
        <begin position="82"/>
        <end position="94"/>
    </location>
</feature>
<dbReference type="Proteomes" id="UP001334248">
    <property type="component" value="Unassembled WGS sequence"/>
</dbReference>
<evidence type="ECO:0000313" key="2">
    <source>
        <dbReference type="EMBL" id="KAK5940984.1"/>
    </source>
</evidence>
<reference evidence="2 3" key="1">
    <citation type="journal article" date="2023" name="Res Sq">
        <title>Genomic and morphological characterization of Knufia obscura isolated from the Mars 2020 spacecraft assembly facility.</title>
        <authorList>
            <person name="Chander A.M."/>
            <person name="Teixeira M.M."/>
            <person name="Singh N.K."/>
            <person name="Williams M.P."/>
            <person name="Parker C.W."/>
            <person name="Leo P."/>
            <person name="Stajich J.E."/>
            <person name="Torok T."/>
            <person name="Tighe S."/>
            <person name="Mason C.E."/>
            <person name="Venkateswaran K."/>
        </authorList>
    </citation>
    <scope>NUCLEOTIDE SEQUENCE [LARGE SCALE GENOMIC DNA]</scope>
    <source>
        <strain evidence="2 3">CCFEE 5817</strain>
    </source>
</reference>
<dbReference type="EMBL" id="JAVHJV010000007">
    <property type="protein sequence ID" value="KAK5940984.1"/>
    <property type="molecule type" value="Genomic_DNA"/>
</dbReference>
<feature type="compositionally biased region" description="Basic and acidic residues" evidence="1">
    <location>
        <begin position="236"/>
        <end position="260"/>
    </location>
</feature>
<proteinExistence type="predicted"/>
<accession>A0ABR0RL91</accession>
<evidence type="ECO:0000313" key="3">
    <source>
        <dbReference type="Proteomes" id="UP001334248"/>
    </source>
</evidence>
<dbReference type="GeneID" id="89999710"/>
<organism evidence="2 3">
    <name type="scientific">Knufia obscura</name>
    <dbReference type="NCBI Taxonomy" id="1635080"/>
    <lineage>
        <taxon>Eukaryota</taxon>
        <taxon>Fungi</taxon>
        <taxon>Dikarya</taxon>
        <taxon>Ascomycota</taxon>
        <taxon>Pezizomycotina</taxon>
        <taxon>Eurotiomycetes</taxon>
        <taxon>Chaetothyriomycetidae</taxon>
        <taxon>Chaetothyriales</taxon>
        <taxon>Trichomeriaceae</taxon>
        <taxon>Knufia</taxon>
    </lineage>
</organism>
<name>A0ABR0RL91_9EURO</name>
<feature type="region of interest" description="Disordered" evidence="1">
    <location>
        <begin position="1"/>
        <end position="25"/>
    </location>
</feature>
<keyword evidence="3" id="KW-1185">Reference proteome</keyword>
<feature type="compositionally biased region" description="Polar residues" evidence="1">
    <location>
        <begin position="159"/>
        <end position="190"/>
    </location>
</feature>
<dbReference type="RefSeq" id="XP_064729074.1">
    <property type="nucleotide sequence ID" value="XM_064874674.1"/>
</dbReference>
<feature type="region of interest" description="Disordered" evidence="1">
    <location>
        <begin position="371"/>
        <end position="393"/>
    </location>
</feature>
<feature type="compositionally biased region" description="Polar residues" evidence="1">
    <location>
        <begin position="262"/>
        <end position="272"/>
    </location>
</feature>